<dbReference type="GeneID" id="49385396"/>
<dbReference type="Pfam" id="PF07853">
    <property type="entry name" value="DUF1648"/>
    <property type="match status" value="1"/>
</dbReference>
<reference evidence="1 2" key="1">
    <citation type="submission" date="2017-11" db="EMBL/GenBank/DDBJ databases">
        <title>Complete genome sequence of Streptomyces lavendulae subsp. lavendulae CCM 3239 (formerly 'Streptomyces aureofaciens CCM 3239'), the producer of the angucycline-type antibiotic auricin.</title>
        <authorList>
            <person name="Busche T."/>
            <person name="Novakova R."/>
            <person name="Al'Dilaimi A."/>
            <person name="Homerova D."/>
            <person name="Feckova L."/>
            <person name="Rezuchova B."/>
            <person name="Mingyar E."/>
            <person name="Csolleiova D."/>
            <person name="Bekeova C."/>
            <person name="Winkler A."/>
            <person name="Sevcikova B."/>
            <person name="Kalinowski J."/>
            <person name="Kormanec J."/>
            <person name="Ruckert C."/>
        </authorList>
    </citation>
    <scope>NUCLEOTIDE SEQUENCE [LARGE SCALE GENOMIC DNA]</scope>
    <source>
        <strain evidence="1 2">CCM 3239</strain>
    </source>
</reference>
<gene>
    <name evidence="1" type="ORF">SLAV_21835</name>
</gene>
<evidence type="ECO:0000313" key="2">
    <source>
        <dbReference type="Proteomes" id="UP000231791"/>
    </source>
</evidence>
<name>A0A2K8PHG7_STRLA</name>
<dbReference type="AlphaFoldDB" id="A0A2K8PHG7"/>
<accession>A0A2K8PHG7</accession>
<dbReference type="EMBL" id="CP024985">
    <property type="protein sequence ID" value="ATZ26184.1"/>
    <property type="molecule type" value="Genomic_DNA"/>
</dbReference>
<dbReference type="RefSeq" id="WP_051841066.1">
    <property type="nucleotide sequence ID" value="NZ_CP024985.1"/>
</dbReference>
<sequence>MKDRTGWGVAGGAAGVLVLLVGMPVAASGRLPERLATHWSSGSGAPDGSMPLWAAALFPALIWAVVVAGVVLVRRFAGPGGGWTAGTLPGVGVGLAGAQAAIVRANLDRADWRQAGSLTAWVVGVAVAAVLAAVGGALAGRRDAAGAQPPAAGPRMEIPDGERLVWLSRESNPWLRLTAAVLGLVAAAGALAALAGLAGPAAWAVAAPTGFAALAVLICSSVRARVTADGLEVAFGPLGLPVRRWAVRDIESARTEHRTPARAGGWGYRINGLGTTVMLRGGECLVIRAKGHDFAISVNDAERGAALLNSLVVRRG</sequence>
<dbReference type="KEGG" id="slx:SLAV_21835"/>
<keyword evidence="2" id="KW-1185">Reference proteome</keyword>
<dbReference type="OrthoDB" id="4303577at2"/>
<dbReference type="InterPro" id="IPR012867">
    <property type="entry name" value="DUF1648"/>
</dbReference>
<organism evidence="1 2">
    <name type="scientific">Streptomyces lavendulae subsp. lavendulae</name>
    <dbReference type="NCBI Taxonomy" id="58340"/>
    <lineage>
        <taxon>Bacteria</taxon>
        <taxon>Bacillati</taxon>
        <taxon>Actinomycetota</taxon>
        <taxon>Actinomycetes</taxon>
        <taxon>Kitasatosporales</taxon>
        <taxon>Streptomycetaceae</taxon>
        <taxon>Streptomyces</taxon>
    </lineage>
</organism>
<dbReference type="Proteomes" id="UP000231791">
    <property type="component" value="Chromosome"/>
</dbReference>
<evidence type="ECO:0000313" key="1">
    <source>
        <dbReference type="EMBL" id="ATZ26184.1"/>
    </source>
</evidence>
<proteinExistence type="predicted"/>
<protein>
    <submittedName>
        <fullName evidence="1">Uncharacterized protein</fullName>
    </submittedName>
</protein>